<dbReference type="InterPro" id="IPR025326">
    <property type="entry name" value="DUF4232"/>
</dbReference>
<accession>A0A7K0DXN1</accession>
<proteinExistence type="predicted"/>
<keyword evidence="4" id="KW-1185">Reference proteome</keyword>
<dbReference type="PROSITE" id="PS51257">
    <property type="entry name" value="PROKAR_LIPOPROTEIN"/>
    <property type="match status" value="1"/>
</dbReference>
<dbReference type="Pfam" id="PF14016">
    <property type="entry name" value="DUF4232"/>
    <property type="match status" value="1"/>
</dbReference>
<evidence type="ECO:0000313" key="3">
    <source>
        <dbReference type="EMBL" id="MQY30550.1"/>
    </source>
</evidence>
<dbReference type="Proteomes" id="UP000431401">
    <property type="component" value="Unassembled WGS sequence"/>
</dbReference>
<gene>
    <name evidence="3" type="ORF">NRB56_61520</name>
</gene>
<comment type="caution">
    <text evidence="3">The sequence shown here is derived from an EMBL/GenBank/DDBJ whole genome shotgun (WGS) entry which is preliminary data.</text>
</comment>
<dbReference type="EMBL" id="WEGI01000014">
    <property type="protein sequence ID" value="MQY30550.1"/>
    <property type="molecule type" value="Genomic_DNA"/>
</dbReference>
<feature type="region of interest" description="Disordered" evidence="1">
    <location>
        <begin position="30"/>
        <end position="73"/>
    </location>
</feature>
<dbReference type="AlphaFoldDB" id="A0A7K0DXN1"/>
<feature type="compositionally biased region" description="Low complexity" evidence="1">
    <location>
        <begin position="51"/>
        <end position="73"/>
    </location>
</feature>
<evidence type="ECO:0000313" key="4">
    <source>
        <dbReference type="Proteomes" id="UP000431401"/>
    </source>
</evidence>
<reference evidence="3 4" key="1">
    <citation type="submission" date="2019-10" db="EMBL/GenBank/DDBJ databases">
        <title>Nocardia macrotermitis sp. nov. and Nocardia aurantia sp. nov., isolated from the gut of fungus growing-termite Macrotermes natalensis.</title>
        <authorList>
            <person name="Benndorf R."/>
            <person name="Schwitalla J."/>
            <person name="Martin K."/>
            <person name="De Beer W."/>
            <person name="Kaster A.-K."/>
            <person name="Vollmers J."/>
            <person name="Poulsen M."/>
            <person name="Beemelmanns C."/>
        </authorList>
    </citation>
    <scope>NUCLEOTIDE SEQUENCE [LARGE SCALE GENOMIC DNA]</scope>
    <source>
        <strain evidence="3 4">RB56</strain>
    </source>
</reference>
<protein>
    <recommendedName>
        <fullName evidence="2">DUF4232 domain-containing protein</fullName>
    </recommendedName>
</protein>
<organism evidence="3 4">
    <name type="scientific">Nocardia aurantia</name>
    <dbReference type="NCBI Taxonomy" id="2585199"/>
    <lineage>
        <taxon>Bacteria</taxon>
        <taxon>Bacillati</taxon>
        <taxon>Actinomycetota</taxon>
        <taxon>Actinomycetes</taxon>
        <taxon>Mycobacteriales</taxon>
        <taxon>Nocardiaceae</taxon>
        <taxon>Nocardia</taxon>
    </lineage>
</organism>
<sequence length="207" mass="20008">MRVGSSVRSAVALCGLTTALFGCSPNPSAPPGPIGTPGSVQSAPGAPGDTVAPSAGPGSAAPQGSPPAQSVAACPTGTIITGAEAMSPATLHRGVRLTFSLVGAAAPCALHGYPGVDSGAGGPLLHATRTPRGFMGGLPAGDDTAPVIRLDADHLAHAIVEGVAVDAAGNGCPQYTGLLVTPPDSTETTTVAVPIDTCALQVHPVTD</sequence>
<evidence type="ECO:0000259" key="2">
    <source>
        <dbReference type="Pfam" id="PF14016"/>
    </source>
</evidence>
<evidence type="ECO:0000256" key="1">
    <source>
        <dbReference type="SAM" id="MobiDB-lite"/>
    </source>
</evidence>
<feature type="domain" description="DUF4232" evidence="2">
    <location>
        <begin position="74"/>
        <end position="204"/>
    </location>
</feature>
<name>A0A7K0DXN1_9NOCA</name>